<comment type="caution">
    <text evidence="7">The sequence shown here is derived from an EMBL/GenBank/DDBJ whole genome shotgun (WGS) entry which is preliminary data.</text>
</comment>
<dbReference type="GO" id="GO:0006304">
    <property type="term" value="P:DNA modification"/>
    <property type="evidence" value="ECO:0007669"/>
    <property type="project" value="InterPro"/>
</dbReference>
<keyword evidence="3" id="KW-0808">Transferase</keyword>
<dbReference type="InterPro" id="IPR011639">
    <property type="entry name" value="MethylTrfase_TaqI-like_dom"/>
</dbReference>
<keyword evidence="4" id="KW-0949">S-adenosyl-L-methionine</keyword>
<dbReference type="PANTHER" id="PTHR33841:SF1">
    <property type="entry name" value="DNA METHYLTRANSFERASE A"/>
    <property type="match status" value="1"/>
</dbReference>
<dbReference type="InterPro" id="IPR050953">
    <property type="entry name" value="N4_N6_ade-DNA_methylase"/>
</dbReference>
<dbReference type="InterPro" id="IPR029063">
    <property type="entry name" value="SAM-dependent_MTases_sf"/>
</dbReference>
<dbReference type="GO" id="GO:0032259">
    <property type="term" value="P:methylation"/>
    <property type="evidence" value="ECO:0007669"/>
    <property type="project" value="UniProtKB-KW"/>
</dbReference>
<dbReference type="Gene3D" id="3.40.50.150">
    <property type="entry name" value="Vaccinia Virus protein VP39"/>
    <property type="match status" value="1"/>
</dbReference>
<comment type="catalytic activity">
    <reaction evidence="5">
        <text>a 2'-deoxyadenosine in DNA + S-adenosyl-L-methionine = an N(6)-methyl-2'-deoxyadenosine in DNA + S-adenosyl-L-homocysteine + H(+)</text>
        <dbReference type="Rhea" id="RHEA:15197"/>
        <dbReference type="Rhea" id="RHEA-COMP:12418"/>
        <dbReference type="Rhea" id="RHEA-COMP:12419"/>
        <dbReference type="ChEBI" id="CHEBI:15378"/>
        <dbReference type="ChEBI" id="CHEBI:57856"/>
        <dbReference type="ChEBI" id="CHEBI:59789"/>
        <dbReference type="ChEBI" id="CHEBI:90615"/>
        <dbReference type="ChEBI" id="CHEBI:90616"/>
        <dbReference type="EC" id="2.1.1.72"/>
    </reaction>
</comment>
<evidence type="ECO:0000256" key="1">
    <source>
        <dbReference type="ARBA" id="ARBA00011900"/>
    </source>
</evidence>
<proteinExistence type="predicted"/>
<evidence type="ECO:0000313" key="8">
    <source>
        <dbReference type="Proteomes" id="UP000606172"/>
    </source>
</evidence>
<evidence type="ECO:0000259" key="6">
    <source>
        <dbReference type="Pfam" id="PF07669"/>
    </source>
</evidence>
<dbReference type="EMBL" id="BOOW01000020">
    <property type="protein sequence ID" value="GII93210.1"/>
    <property type="molecule type" value="Genomic_DNA"/>
</dbReference>
<sequence length="476" mass="53750">MLEAASAIEAIDLLAHNVQQAQQLVSRLLIDDGWNAIEVDKVVQGWILQGDYLLRSRSSESADFVVGNPPYIRLEDVPEVRMAAYRRSCNTMGGRADIYVGFYEKGLVSLKSDGKLAFICADRWMRNQYGRGLRQLIARQYSMDLALIMHDVDAFEDQVSAYPAITVISNRTQGTAIAADTRRSFSSAQAHEFASWTTSSNDQYVDTETYHAARLPHWFAGDDSWPSASPARLAMLEELSQRYQLLEDRRTGTRVGIGVATGADKIFITDRADLVETDRLLPLSMVRDTKTGIFEWNGSYLVNPWDSAGNLVDLTNYPRLASYFKRHASVLRKRHIAIKQPSRWYKTIDKVDPHLTAQPKLLLPDMKMTIHPVLDEGGYYPHHNLYFIVSDSWDLRVLGGLMLSKVAEAFVEAYAVKMRGGTLRFQAQYLRKIRVPNQDDIDESTCNALREAFEKRDSSAATEAALRAYGLDHLPD</sequence>
<evidence type="ECO:0000256" key="5">
    <source>
        <dbReference type="ARBA" id="ARBA00047942"/>
    </source>
</evidence>
<keyword evidence="8" id="KW-1185">Reference proteome</keyword>
<accession>A0A919V5N9</accession>
<dbReference type="PROSITE" id="PS00092">
    <property type="entry name" value="N6_MTASE"/>
    <property type="match status" value="1"/>
</dbReference>
<organism evidence="7 8">
    <name type="scientific">Sinosporangium siamense</name>
    <dbReference type="NCBI Taxonomy" id="1367973"/>
    <lineage>
        <taxon>Bacteria</taxon>
        <taxon>Bacillati</taxon>
        <taxon>Actinomycetota</taxon>
        <taxon>Actinomycetes</taxon>
        <taxon>Streptosporangiales</taxon>
        <taxon>Streptosporangiaceae</taxon>
        <taxon>Sinosporangium</taxon>
    </lineage>
</organism>
<evidence type="ECO:0000256" key="3">
    <source>
        <dbReference type="ARBA" id="ARBA00022679"/>
    </source>
</evidence>
<dbReference type="Proteomes" id="UP000606172">
    <property type="component" value="Unassembled WGS sequence"/>
</dbReference>
<keyword evidence="2 7" id="KW-0489">Methyltransferase</keyword>
<dbReference type="EC" id="2.1.1.72" evidence="1"/>
<evidence type="ECO:0000313" key="7">
    <source>
        <dbReference type="EMBL" id="GII93210.1"/>
    </source>
</evidence>
<evidence type="ECO:0000256" key="2">
    <source>
        <dbReference type="ARBA" id="ARBA00022603"/>
    </source>
</evidence>
<dbReference type="Pfam" id="PF07669">
    <property type="entry name" value="Eco57I"/>
    <property type="match status" value="1"/>
</dbReference>
<dbReference type="SUPFAM" id="SSF53335">
    <property type="entry name" value="S-adenosyl-L-methionine-dependent methyltransferases"/>
    <property type="match status" value="1"/>
</dbReference>
<protein>
    <recommendedName>
        <fullName evidence="1">site-specific DNA-methyltransferase (adenine-specific)</fullName>
        <ecNumber evidence="1">2.1.1.72</ecNumber>
    </recommendedName>
</protein>
<gene>
    <name evidence="7" type="ORF">Ssi02_34410</name>
</gene>
<evidence type="ECO:0000256" key="4">
    <source>
        <dbReference type="ARBA" id="ARBA00022691"/>
    </source>
</evidence>
<dbReference type="InterPro" id="IPR002052">
    <property type="entry name" value="DNA_methylase_N6_adenine_CS"/>
</dbReference>
<dbReference type="PANTHER" id="PTHR33841">
    <property type="entry name" value="DNA METHYLTRANSFERASE YEEA-RELATED"/>
    <property type="match status" value="1"/>
</dbReference>
<dbReference type="AlphaFoldDB" id="A0A919V5N9"/>
<dbReference type="GO" id="GO:0003676">
    <property type="term" value="F:nucleic acid binding"/>
    <property type="evidence" value="ECO:0007669"/>
    <property type="project" value="InterPro"/>
</dbReference>
<reference evidence="7" key="1">
    <citation type="submission" date="2021-01" db="EMBL/GenBank/DDBJ databases">
        <title>Whole genome shotgun sequence of Sinosporangium siamense NBRC 109515.</title>
        <authorList>
            <person name="Komaki H."/>
            <person name="Tamura T."/>
        </authorList>
    </citation>
    <scope>NUCLEOTIDE SEQUENCE</scope>
    <source>
        <strain evidence="7">NBRC 109515</strain>
    </source>
</reference>
<name>A0A919V5N9_9ACTN</name>
<dbReference type="GO" id="GO:0009007">
    <property type="term" value="F:site-specific DNA-methyltransferase (adenine-specific) activity"/>
    <property type="evidence" value="ECO:0007669"/>
    <property type="project" value="UniProtKB-EC"/>
</dbReference>
<feature type="domain" description="Type II methyltransferase M.TaqI-like" evidence="6">
    <location>
        <begin position="57"/>
        <end position="144"/>
    </location>
</feature>